<evidence type="ECO:0000256" key="4">
    <source>
        <dbReference type="SAM" id="Phobius"/>
    </source>
</evidence>
<feature type="domain" description="Methyl-accepting transducer" evidence="5">
    <location>
        <begin position="140"/>
        <end position="398"/>
    </location>
</feature>
<proteinExistence type="predicted"/>
<keyword evidence="4" id="KW-0812">Transmembrane</keyword>
<keyword evidence="7" id="KW-1185">Reference proteome</keyword>
<reference evidence="6 7" key="1">
    <citation type="submission" date="2019-08" db="EMBL/GenBank/DDBJ databases">
        <title>In-depth cultivation of the pig gut microbiome towards novel bacterial diversity and tailored functional studies.</title>
        <authorList>
            <person name="Wylensek D."/>
            <person name="Hitch T.C.A."/>
            <person name="Clavel T."/>
        </authorList>
    </citation>
    <scope>NUCLEOTIDE SEQUENCE [LARGE SCALE GENOMIC DNA]</scope>
    <source>
        <strain evidence="6 7">MUC/MUC-530-WT-4D</strain>
    </source>
</reference>
<keyword evidence="4" id="KW-1133">Transmembrane helix</keyword>
<keyword evidence="3" id="KW-0175">Coiled coil</keyword>
<dbReference type="AlphaFoldDB" id="A0A6L5YQB6"/>
<dbReference type="PROSITE" id="PS50111">
    <property type="entry name" value="CHEMOTAXIS_TRANSDUC_2"/>
    <property type="match status" value="1"/>
</dbReference>
<dbReference type="PANTHER" id="PTHR32089:SF112">
    <property type="entry name" value="LYSOZYME-LIKE PROTEIN-RELATED"/>
    <property type="match status" value="1"/>
</dbReference>
<organism evidence="6 7">
    <name type="scientific">Roseburia porci</name>
    <dbReference type="NCBI Taxonomy" id="2605790"/>
    <lineage>
        <taxon>Bacteria</taxon>
        <taxon>Bacillati</taxon>
        <taxon>Bacillota</taxon>
        <taxon>Clostridia</taxon>
        <taxon>Lachnospirales</taxon>
        <taxon>Lachnospiraceae</taxon>
        <taxon>Roseburia</taxon>
    </lineage>
</organism>
<dbReference type="Pfam" id="PF00015">
    <property type="entry name" value="MCPsignal"/>
    <property type="match status" value="1"/>
</dbReference>
<evidence type="ECO:0000259" key="5">
    <source>
        <dbReference type="PROSITE" id="PS50111"/>
    </source>
</evidence>
<dbReference type="SMART" id="SM00283">
    <property type="entry name" value="MA"/>
    <property type="match status" value="1"/>
</dbReference>
<dbReference type="Gene3D" id="1.10.287.950">
    <property type="entry name" value="Methyl-accepting chemotaxis protein"/>
    <property type="match status" value="1"/>
</dbReference>
<sequence length="427" mass="46398">MNLKTKIFGSVLGIYAATIAIICICVNANCQKNDLAGDVTASMIGSVILSAVIIGIIMLAVLFMLSRKMLSSLSDMNDKMEEFSQNGGDLTAFMDENRRQELSGVAGKLNEVMMHIHDVLLNVLNHSQKLAESVEKMDVSIGNTTDDALNVSSAMQEISASVEEMTSNIMEIASVMEDMTKSFNDINEEAKDGADYAENSNKDAYDIMTKSETERQEILQKAEEVEEALKQKIEQSKQAERIMDLTGDIIQIADQTNLLALNASIEAARAGDVGRGFAVVADEITKLAVDSMQTASQIKDISNTVITAVSELAEESGKVVDFMREKTVDSYTQLVDVGRKYQGDSKIMYDKMQDFLTLAGSLSGQVDSATHAIEAIRSAAQESAKAVTDSADSMTKITEHMTDIRESSETNAQIAVALDASINKFKL</sequence>
<feature type="transmembrane region" description="Helical" evidence="4">
    <location>
        <begin position="41"/>
        <end position="65"/>
    </location>
</feature>
<comment type="caution">
    <text evidence="6">The sequence shown here is derived from an EMBL/GenBank/DDBJ whole genome shotgun (WGS) entry which is preliminary data.</text>
</comment>
<gene>
    <name evidence="6" type="ORF">FYJ75_04635</name>
</gene>
<dbReference type="GO" id="GO:0007165">
    <property type="term" value="P:signal transduction"/>
    <property type="evidence" value="ECO:0007669"/>
    <property type="project" value="UniProtKB-KW"/>
</dbReference>
<dbReference type="Proteomes" id="UP000474024">
    <property type="component" value="Unassembled WGS sequence"/>
</dbReference>
<dbReference type="PANTHER" id="PTHR32089">
    <property type="entry name" value="METHYL-ACCEPTING CHEMOTAXIS PROTEIN MCPB"/>
    <property type="match status" value="1"/>
</dbReference>
<feature type="coiled-coil region" evidence="3">
    <location>
        <begin position="208"/>
        <end position="242"/>
    </location>
</feature>
<dbReference type="SUPFAM" id="SSF58104">
    <property type="entry name" value="Methyl-accepting chemotaxis protein (MCP) signaling domain"/>
    <property type="match status" value="1"/>
</dbReference>
<evidence type="ECO:0000256" key="2">
    <source>
        <dbReference type="PROSITE-ProRule" id="PRU00284"/>
    </source>
</evidence>
<evidence type="ECO:0000256" key="1">
    <source>
        <dbReference type="ARBA" id="ARBA00023224"/>
    </source>
</evidence>
<dbReference type="RefSeq" id="WP_154429291.1">
    <property type="nucleotide sequence ID" value="NZ_VUNI01000005.1"/>
</dbReference>
<feature type="transmembrane region" description="Helical" evidence="4">
    <location>
        <begin position="7"/>
        <end position="29"/>
    </location>
</feature>
<keyword evidence="4" id="KW-0472">Membrane</keyword>
<accession>A0A6L5YQB6</accession>
<dbReference type="EMBL" id="VUNI01000005">
    <property type="protein sequence ID" value="MST74322.1"/>
    <property type="molecule type" value="Genomic_DNA"/>
</dbReference>
<evidence type="ECO:0000256" key="3">
    <source>
        <dbReference type="SAM" id="Coils"/>
    </source>
</evidence>
<evidence type="ECO:0000313" key="6">
    <source>
        <dbReference type="EMBL" id="MST74322.1"/>
    </source>
</evidence>
<dbReference type="GO" id="GO:0016020">
    <property type="term" value="C:membrane"/>
    <property type="evidence" value="ECO:0007669"/>
    <property type="project" value="InterPro"/>
</dbReference>
<protein>
    <recommendedName>
        <fullName evidence="5">Methyl-accepting transducer domain-containing protein</fullName>
    </recommendedName>
</protein>
<dbReference type="InterPro" id="IPR004089">
    <property type="entry name" value="MCPsignal_dom"/>
</dbReference>
<keyword evidence="1 2" id="KW-0807">Transducer</keyword>
<evidence type="ECO:0000313" key="7">
    <source>
        <dbReference type="Proteomes" id="UP000474024"/>
    </source>
</evidence>
<name>A0A6L5YQB6_9FIRM</name>